<proteinExistence type="predicted"/>
<reference evidence="1" key="1">
    <citation type="submission" date="2018-05" db="EMBL/GenBank/DDBJ databases">
        <authorList>
            <person name="Lanie J.A."/>
            <person name="Ng W.-L."/>
            <person name="Kazmierczak K.M."/>
            <person name="Andrzejewski T.M."/>
            <person name="Davidsen T.M."/>
            <person name="Wayne K.J."/>
            <person name="Tettelin H."/>
            <person name="Glass J.I."/>
            <person name="Rusch D."/>
            <person name="Podicherti R."/>
            <person name="Tsui H.-C.T."/>
            <person name="Winkler M.E."/>
        </authorList>
    </citation>
    <scope>NUCLEOTIDE SEQUENCE</scope>
</reference>
<accession>A0A383C1C0</accession>
<dbReference type="AlphaFoldDB" id="A0A383C1C0"/>
<dbReference type="EMBL" id="UINC01204578">
    <property type="protein sequence ID" value="SVE25365.1"/>
    <property type="molecule type" value="Genomic_DNA"/>
</dbReference>
<protein>
    <submittedName>
        <fullName evidence="1">Uncharacterized protein</fullName>
    </submittedName>
</protein>
<gene>
    <name evidence="1" type="ORF">METZ01_LOCUS478219</name>
</gene>
<sequence>MGIQKQSERVDFIYRLFKEYDFDGCRSAFESEETSDDILDKFDEANMKRSFRLIDKKAMDEYK</sequence>
<evidence type="ECO:0000313" key="1">
    <source>
        <dbReference type="EMBL" id="SVE25365.1"/>
    </source>
</evidence>
<name>A0A383C1C0_9ZZZZ</name>
<organism evidence="1">
    <name type="scientific">marine metagenome</name>
    <dbReference type="NCBI Taxonomy" id="408172"/>
    <lineage>
        <taxon>unclassified sequences</taxon>
        <taxon>metagenomes</taxon>
        <taxon>ecological metagenomes</taxon>
    </lineage>
</organism>